<feature type="domain" description="GST N-terminal" evidence="1">
    <location>
        <begin position="18"/>
        <end position="109"/>
    </location>
</feature>
<evidence type="ECO:0000313" key="4">
    <source>
        <dbReference type="Proteomes" id="UP000027002"/>
    </source>
</evidence>
<dbReference type="Proteomes" id="UP000054053">
    <property type="component" value="Unassembled WGS sequence"/>
</dbReference>
<dbReference type="PROSITE" id="PS50404">
    <property type="entry name" value="GST_NTER"/>
    <property type="match status" value="1"/>
</dbReference>
<dbReference type="EMBL" id="BBTG02000019">
    <property type="protein sequence ID" value="GAO19024.1"/>
    <property type="molecule type" value="Genomic_DNA"/>
</dbReference>
<sequence>MSKPSADCPAITFYDIAQAPPVEETCYAPNPWKTRFALNFKAVPYSTQWVGLLDIEKVRRQLGEPPCRQFADGSDFYTLPVVRDATTGATVGDSLDIALYLQRTYPDSGAGDLLPAQTLDYSFTPSAPILVPLSEHQAKGEFAEYARFNASVDAAFTMHVPLMAQGMLFDPAEAEEIKAKFARRAGVRSWDDVALAAEARRPLMDSFRDALTGLAELFARDGGGPFALGERASYADFIVGGWLRMAQKTLPRAEWDEVRGWHGGVFARLHDALDAYAEVK</sequence>
<reference evidence="2" key="1">
    <citation type="journal article" date="2016" name="Genome Announc.">
        <title>Genome Sequence of Ustilaginoidea virens IPU010, a Rice Pathogenic Fungus Causing False Smut.</title>
        <authorList>
            <person name="Kumagai T."/>
            <person name="Ishii T."/>
            <person name="Terai G."/>
            <person name="Umemura M."/>
            <person name="Machida M."/>
            <person name="Asai K."/>
        </authorList>
    </citation>
    <scope>NUCLEOTIDE SEQUENCE [LARGE SCALE GENOMIC DNA]</scope>
    <source>
        <strain evidence="2">IPU010</strain>
    </source>
</reference>
<accession>A0A063C1W5</accession>
<dbReference type="GeneID" id="66061922"/>
<keyword evidence="4" id="KW-1185">Reference proteome</keyword>
<dbReference type="Pfam" id="PF13409">
    <property type="entry name" value="GST_N_2"/>
    <property type="match status" value="1"/>
</dbReference>
<dbReference type="SUPFAM" id="SSF52833">
    <property type="entry name" value="Thioredoxin-like"/>
    <property type="match status" value="1"/>
</dbReference>
<dbReference type="Gene3D" id="1.20.1050.10">
    <property type="match status" value="1"/>
</dbReference>
<organism evidence="2 5">
    <name type="scientific">Ustilaginoidea virens</name>
    <name type="common">Rice false smut fungus</name>
    <name type="synonym">Villosiclava virens</name>
    <dbReference type="NCBI Taxonomy" id="1159556"/>
    <lineage>
        <taxon>Eukaryota</taxon>
        <taxon>Fungi</taxon>
        <taxon>Dikarya</taxon>
        <taxon>Ascomycota</taxon>
        <taxon>Pezizomycotina</taxon>
        <taxon>Sordariomycetes</taxon>
        <taxon>Hypocreomycetidae</taxon>
        <taxon>Hypocreales</taxon>
        <taxon>Clavicipitaceae</taxon>
        <taxon>Ustilaginoidea</taxon>
    </lineage>
</organism>
<reference evidence="3" key="3">
    <citation type="submission" date="2020-03" db="EMBL/GenBank/DDBJ databases">
        <title>A mixture of massive structural variations and highly conserved coding sequences in Ustilaginoidea virens genome.</title>
        <authorList>
            <person name="Zhang K."/>
            <person name="Zhao Z."/>
            <person name="Zhang Z."/>
            <person name="Li Y."/>
            <person name="Hsiang T."/>
            <person name="Sun W."/>
        </authorList>
    </citation>
    <scope>NUCLEOTIDE SEQUENCE</scope>
    <source>
        <strain evidence="3">UV-8b</strain>
    </source>
</reference>
<dbReference type="RefSeq" id="XP_042994576.1">
    <property type="nucleotide sequence ID" value="XM_043138642.1"/>
</dbReference>
<dbReference type="SUPFAM" id="SSF47616">
    <property type="entry name" value="GST C-terminal domain-like"/>
    <property type="match status" value="1"/>
</dbReference>
<dbReference type="InterPro" id="IPR036282">
    <property type="entry name" value="Glutathione-S-Trfase_C_sf"/>
</dbReference>
<dbReference type="InterPro" id="IPR004045">
    <property type="entry name" value="Glutathione_S-Trfase_N"/>
</dbReference>
<proteinExistence type="predicted"/>
<dbReference type="AlphaFoldDB" id="A0A063C1W5"/>
<dbReference type="InterPro" id="IPR036249">
    <property type="entry name" value="Thioredoxin-like_sf"/>
</dbReference>
<dbReference type="Gene3D" id="3.40.30.10">
    <property type="entry name" value="Glutaredoxin"/>
    <property type="match status" value="1"/>
</dbReference>
<reference evidence="5" key="2">
    <citation type="journal article" date="2016" name="Genome Announc.">
        <title>Genome sequence of Ustilaginoidea virens IPU010, a rice pathogenic fungus causing false smut.</title>
        <authorList>
            <person name="Kumagai T."/>
            <person name="Ishii T."/>
            <person name="Terai G."/>
            <person name="Umemura M."/>
            <person name="Machida M."/>
            <person name="Asai K."/>
        </authorList>
    </citation>
    <scope>NUCLEOTIDE SEQUENCE [LARGE SCALE GENOMIC DNA]</scope>
    <source>
        <strain evidence="5">IPU010</strain>
    </source>
</reference>
<name>A0A063C1W5_USTVR</name>
<dbReference type="InterPro" id="IPR054416">
    <property type="entry name" value="GST_UstS-like_C"/>
</dbReference>
<dbReference type="OrthoDB" id="4951845at2759"/>
<gene>
    <name evidence="3" type="ORF">UV8b_01144</name>
    <name evidence="2" type="ORF">UVI_02036250</name>
</gene>
<evidence type="ECO:0000313" key="5">
    <source>
        <dbReference type="Proteomes" id="UP000054053"/>
    </source>
</evidence>
<evidence type="ECO:0000259" key="1">
    <source>
        <dbReference type="PROSITE" id="PS50404"/>
    </source>
</evidence>
<evidence type="ECO:0000313" key="3">
    <source>
        <dbReference type="EMBL" id="QUC16903.1"/>
    </source>
</evidence>
<dbReference type="HOGENOM" id="CLU_011226_4_1_1"/>
<dbReference type="KEGG" id="uvi:66061922"/>
<dbReference type="Pfam" id="PF22041">
    <property type="entry name" value="GST_C_7"/>
    <property type="match status" value="1"/>
</dbReference>
<dbReference type="STRING" id="1159556.A0A063C1W5"/>
<dbReference type="EMBL" id="CP072753">
    <property type="protein sequence ID" value="QUC16903.1"/>
    <property type="molecule type" value="Genomic_DNA"/>
</dbReference>
<protein>
    <recommendedName>
        <fullName evidence="1">GST N-terminal domain-containing protein</fullName>
    </recommendedName>
</protein>
<dbReference type="Proteomes" id="UP000027002">
    <property type="component" value="Chromosome 1"/>
</dbReference>
<evidence type="ECO:0000313" key="2">
    <source>
        <dbReference type="EMBL" id="GAO19024.1"/>
    </source>
</evidence>